<evidence type="ECO:0000259" key="5">
    <source>
        <dbReference type="SMART" id="SM01086"/>
    </source>
</evidence>
<dbReference type="Gene3D" id="3.40.50.300">
    <property type="entry name" value="P-loop containing nucleotide triphosphate hydrolases"/>
    <property type="match status" value="1"/>
</dbReference>
<dbReference type="Gene3D" id="1.10.8.60">
    <property type="match status" value="1"/>
</dbReference>
<dbReference type="InterPro" id="IPR050052">
    <property type="entry name" value="ATP-dep_Clp_protease_ClpX"/>
</dbReference>
<feature type="domain" description="Clp ATPase C-terminal" evidence="5">
    <location>
        <begin position="324"/>
        <end position="410"/>
    </location>
</feature>
<evidence type="ECO:0000259" key="4">
    <source>
        <dbReference type="SMART" id="SM00382"/>
    </source>
</evidence>
<organism evidence="6 7">
    <name type="scientific">Desulfamplus magnetovallimortis</name>
    <dbReference type="NCBI Taxonomy" id="1246637"/>
    <lineage>
        <taxon>Bacteria</taxon>
        <taxon>Pseudomonadati</taxon>
        <taxon>Thermodesulfobacteriota</taxon>
        <taxon>Desulfobacteria</taxon>
        <taxon>Desulfobacterales</taxon>
        <taxon>Desulfobacteraceae</taxon>
        <taxon>Desulfamplus</taxon>
    </lineage>
</organism>
<dbReference type="SMART" id="SM00382">
    <property type="entry name" value="AAA"/>
    <property type="match status" value="1"/>
</dbReference>
<evidence type="ECO:0000256" key="1">
    <source>
        <dbReference type="ARBA" id="ARBA00022741"/>
    </source>
</evidence>
<dbReference type="InterPro" id="IPR027417">
    <property type="entry name" value="P-loop_NTPase"/>
</dbReference>
<name>A0A1W1H4M0_9BACT</name>
<keyword evidence="7" id="KW-1185">Reference proteome</keyword>
<dbReference type="Proteomes" id="UP000191931">
    <property type="component" value="Unassembled WGS sequence"/>
</dbReference>
<proteinExistence type="predicted"/>
<dbReference type="SUPFAM" id="SSF52540">
    <property type="entry name" value="P-loop containing nucleoside triphosphate hydrolases"/>
    <property type="match status" value="1"/>
</dbReference>
<reference evidence="6 7" key="1">
    <citation type="submission" date="2017-03" db="EMBL/GenBank/DDBJ databases">
        <authorList>
            <person name="Afonso C.L."/>
            <person name="Miller P.J."/>
            <person name="Scott M.A."/>
            <person name="Spackman E."/>
            <person name="Goraichik I."/>
            <person name="Dimitrov K.M."/>
            <person name="Suarez D.L."/>
            <person name="Swayne D.E."/>
        </authorList>
    </citation>
    <scope>NUCLEOTIDE SEQUENCE [LARGE SCALE GENOMIC DNA]</scope>
    <source>
        <strain evidence="6">PRJEB14757</strain>
    </source>
</reference>
<protein>
    <submittedName>
        <fullName evidence="6">ClpX2</fullName>
    </submittedName>
</protein>
<dbReference type="AlphaFoldDB" id="A0A1W1H4M0"/>
<dbReference type="RefSeq" id="WP_080797626.1">
    <property type="nucleotide sequence ID" value="NZ_LT828540.1"/>
</dbReference>
<evidence type="ECO:0000256" key="2">
    <source>
        <dbReference type="ARBA" id="ARBA00022840"/>
    </source>
</evidence>
<keyword evidence="3" id="KW-0143">Chaperone</keyword>
<evidence type="ECO:0000313" key="7">
    <source>
        <dbReference type="Proteomes" id="UP000191931"/>
    </source>
</evidence>
<dbReference type="GO" id="GO:0016887">
    <property type="term" value="F:ATP hydrolysis activity"/>
    <property type="evidence" value="ECO:0007669"/>
    <property type="project" value="InterPro"/>
</dbReference>
<evidence type="ECO:0000256" key="3">
    <source>
        <dbReference type="ARBA" id="ARBA00023186"/>
    </source>
</evidence>
<dbReference type="GO" id="GO:0005524">
    <property type="term" value="F:ATP binding"/>
    <property type="evidence" value="ECO:0007669"/>
    <property type="project" value="UniProtKB-KW"/>
</dbReference>
<dbReference type="Pfam" id="PF10431">
    <property type="entry name" value="ClpB_D2-small"/>
    <property type="match status" value="1"/>
</dbReference>
<dbReference type="InterPro" id="IPR003593">
    <property type="entry name" value="AAA+_ATPase"/>
</dbReference>
<dbReference type="EMBL" id="FWEV01000001">
    <property type="protein sequence ID" value="SLM27421.1"/>
    <property type="molecule type" value="Genomic_DNA"/>
</dbReference>
<dbReference type="InterPro" id="IPR003959">
    <property type="entry name" value="ATPase_AAA_core"/>
</dbReference>
<accession>A0A1W1H4M0</accession>
<dbReference type="Pfam" id="PF07724">
    <property type="entry name" value="AAA_2"/>
    <property type="match status" value="1"/>
</dbReference>
<evidence type="ECO:0000313" key="6">
    <source>
        <dbReference type="EMBL" id="SLM27421.1"/>
    </source>
</evidence>
<keyword evidence="1" id="KW-0547">Nucleotide-binding</keyword>
<dbReference type="GO" id="GO:0051603">
    <property type="term" value="P:proteolysis involved in protein catabolic process"/>
    <property type="evidence" value="ECO:0007669"/>
    <property type="project" value="TreeGrafter"/>
</dbReference>
<dbReference type="STRING" id="1246637.MTBBW1_10080"/>
<dbReference type="SMART" id="SM01086">
    <property type="entry name" value="ClpB_D2-small"/>
    <property type="match status" value="1"/>
</dbReference>
<dbReference type="PANTHER" id="PTHR48102">
    <property type="entry name" value="ATP-DEPENDENT CLP PROTEASE ATP-BINDING SUBUNIT CLPX-LIKE, MITOCHONDRIAL-RELATED"/>
    <property type="match status" value="1"/>
</dbReference>
<feature type="domain" description="AAA+ ATPase" evidence="4">
    <location>
        <begin position="113"/>
        <end position="226"/>
    </location>
</feature>
<dbReference type="PANTHER" id="PTHR48102:SF7">
    <property type="entry name" value="ATP-DEPENDENT CLP PROTEASE ATP-BINDING SUBUNIT CLPX-LIKE, MITOCHONDRIAL"/>
    <property type="match status" value="1"/>
</dbReference>
<dbReference type="InterPro" id="IPR019489">
    <property type="entry name" value="Clp_ATPase_C"/>
</dbReference>
<sequence length="593" mass="67162">MKEKNENIPDPSKIEKELGEFLNKKFGGNVKIITPSILPKQTSIKGKDVIEDKKKFVNFDIKPSELISYLDQYIVRQNKAKSVLATKICTHFNKIKYTESLTNTSHPPITGNIKSNILMLGPTGVGKTYIIKLIAKRIGVPFVKADATKFSETGYVGGDVEDIIRDLVREADDDISIAEYGIVYIDEIDKIAASQNFRGADVSRTGVQRALLKPMEETDVELKVPHDPISMMQELESYQKTGKRNRKRVNTANILFIVSGAFGDLAKIVSKRVTKQSIGFASTLSSSLQESQLLQQMKSEDLVEFGFESEFIGRLPVRCILDPLSKQDLYDILRMPNNPVVLGKRLDFKSYGIDIVFTDDALELLAEKASQENTGARGLVSAVENTLISFEEKLPSSSINILTVTKELVAKPEKHLEKILCEEQQANKDSEEGKLALENRKAIHAKALENEKTYIISYITDNWKNLSHRHGLTLSDYRCGLVADYFSTHVTELGNAIRQVKSYYESIKKIEVDFYKNYDLNIVMEEDAVDFLIEEMIHNPITSEDVMEKIYNDFYDGLNLVRDKSGKNRFFISRDALLEHKKFLDDLIRKKLS</sequence>
<dbReference type="OrthoDB" id="9804062at2"/>
<gene>
    <name evidence="6" type="primary">clpX</name>
    <name evidence="6" type="ORF">MTBBW1_10080</name>
</gene>
<keyword evidence="2" id="KW-0067">ATP-binding</keyword>